<dbReference type="EMBL" id="VXIT01000007">
    <property type="protein sequence ID" value="KAA6411633.1"/>
    <property type="molecule type" value="Genomic_DNA"/>
</dbReference>
<reference evidence="2 3" key="1">
    <citation type="submission" date="2019-09" db="EMBL/GenBank/DDBJ databases">
        <title>The hologenome of the rock-dwelling lichen Lasallia pustulata.</title>
        <authorList>
            <person name="Greshake Tzovaras B."/>
            <person name="Segers F."/>
            <person name="Bicker A."/>
            <person name="Dal Grande F."/>
            <person name="Otte J."/>
            <person name="Hankeln T."/>
            <person name="Schmitt I."/>
            <person name="Ebersberger I."/>
        </authorList>
    </citation>
    <scope>NUCLEOTIDE SEQUENCE [LARGE SCALE GENOMIC DNA]</scope>
    <source>
        <strain evidence="2">A1-1</strain>
    </source>
</reference>
<feature type="compositionally biased region" description="Acidic residues" evidence="1">
    <location>
        <begin position="100"/>
        <end position="109"/>
    </location>
</feature>
<name>A0A5M8PSG5_9LECA</name>
<gene>
    <name evidence="2" type="ORF">FRX48_04914</name>
</gene>
<evidence type="ECO:0000313" key="3">
    <source>
        <dbReference type="Proteomes" id="UP000324767"/>
    </source>
</evidence>
<evidence type="ECO:0000313" key="2">
    <source>
        <dbReference type="EMBL" id="KAA6411633.1"/>
    </source>
</evidence>
<feature type="region of interest" description="Disordered" evidence="1">
    <location>
        <begin position="44"/>
        <end position="109"/>
    </location>
</feature>
<comment type="caution">
    <text evidence="2">The sequence shown here is derived from an EMBL/GenBank/DDBJ whole genome shotgun (WGS) entry which is preliminary data.</text>
</comment>
<protein>
    <submittedName>
        <fullName evidence="2">Uncharacterized protein</fullName>
    </submittedName>
</protein>
<organism evidence="2 3">
    <name type="scientific">Lasallia pustulata</name>
    <dbReference type="NCBI Taxonomy" id="136370"/>
    <lineage>
        <taxon>Eukaryota</taxon>
        <taxon>Fungi</taxon>
        <taxon>Dikarya</taxon>
        <taxon>Ascomycota</taxon>
        <taxon>Pezizomycotina</taxon>
        <taxon>Lecanoromycetes</taxon>
        <taxon>OSLEUM clade</taxon>
        <taxon>Umbilicariomycetidae</taxon>
        <taxon>Umbilicariales</taxon>
        <taxon>Umbilicariaceae</taxon>
        <taxon>Lasallia</taxon>
    </lineage>
</organism>
<dbReference type="AlphaFoldDB" id="A0A5M8PSG5"/>
<accession>A0A5M8PSG5</accession>
<proteinExistence type="predicted"/>
<dbReference type="Proteomes" id="UP000324767">
    <property type="component" value="Unassembled WGS sequence"/>
</dbReference>
<sequence>MDGLSNQRPYVGQHRDSLIAFQSARGPATACFSSPATMASVECAPFPITSPSPVQPHTKPADWVDMQSSPDKLGRPVRHRSPNRPSAEEDHSRQTKAPEALEDDVSLGQ</sequence>
<evidence type="ECO:0000256" key="1">
    <source>
        <dbReference type="SAM" id="MobiDB-lite"/>
    </source>
</evidence>